<gene>
    <name evidence="7" type="ORF">LWF01_14545</name>
</gene>
<protein>
    <submittedName>
        <fullName evidence="7">D-2-hydroxyacid dehydrogenase</fullName>
    </submittedName>
</protein>
<accession>A0ABY8R093</accession>
<evidence type="ECO:0000259" key="6">
    <source>
        <dbReference type="Pfam" id="PF02826"/>
    </source>
</evidence>
<evidence type="ECO:0000256" key="3">
    <source>
        <dbReference type="ARBA" id="ARBA00023027"/>
    </source>
</evidence>
<feature type="domain" description="D-isomer specific 2-hydroxyacid dehydrogenase NAD-binding" evidence="6">
    <location>
        <begin position="112"/>
        <end position="285"/>
    </location>
</feature>
<dbReference type="EMBL" id="CP090958">
    <property type="protein sequence ID" value="WGW14131.1"/>
    <property type="molecule type" value="Genomic_DNA"/>
</dbReference>
<keyword evidence="2 4" id="KW-0560">Oxidoreductase</keyword>
<evidence type="ECO:0000259" key="5">
    <source>
        <dbReference type="Pfam" id="PF00389"/>
    </source>
</evidence>
<dbReference type="Pfam" id="PF02826">
    <property type="entry name" value="2-Hacid_dh_C"/>
    <property type="match status" value="1"/>
</dbReference>
<dbReference type="Pfam" id="PF00389">
    <property type="entry name" value="2-Hacid_dh"/>
    <property type="match status" value="1"/>
</dbReference>
<dbReference type="PANTHER" id="PTHR43333:SF1">
    <property type="entry name" value="D-ISOMER SPECIFIC 2-HYDROXYACID DEHYDROGENASE NAD-BINDING DOMAIN-CONTAINING PROTEIN"/>
    <property type="match status" value="1"/>
</dbReference>
<dbReference type="Gene3D" id="3.40.50.720">
    <property type="entry name" value="NAD(P)-binding Rossmann-like Domain"/>
    <property type="match status" value="2"/>
</dbReference>
<dbReference type="SUPFAM" id="SSF51735">
    <property type="entry name" value="NAD(P)-binding Rossmann-fold domains"/>
    <property type="match status" value="1"/>
</dbReference>
<keyword evidence="3" id="KW-0520">NAD</keyword>
<comment type="similarity">
    <text evidence="1 4">Belongs to the D-isomer specific 2-hydroxyacid dehydrogenase family.</text>
</comment>
<name>A0ABY8R093_9MICO</name>
<evidence type="ECO:0000256" key="4">
    <source>
        <dbReference type="RuleBase" id="RU003719"/>
    </source>
</evidence>
<evidence type="ECO:0000313" key="8">
    <source>
        <dbReference type="Proteomes" id="UP001209083"/>
    </source>
</evidence>
<reference evidence="7 8" key="1">
    <citation type="submission" date="2023-05" db="EMBL/GenBank/DDBJ databases">
        <title>Lithophilousrod everest ZFBP1038 complete genpme.</title>
        <authorList>
            <person name="Tian M."/>
        </authorList>
    </citation>
    <scope>NUCLEOTIDE SEQUENCE [LARGE SCALE GENOMIC DNA]</scope>
    <source>
        <strain evidence="7 8">ZFBP1038</strain>
    </source>
</reference>
<dbReference type="Proteomes" id="UP001209083">
    <property type="component" value="Chromosome"/>
</dbReference>
<sequence length="325" mass="35317">MSVPETSRPVVVVLYKDKLPVGMEPVEVAAEVRYARTEELAEALQGADVLFLWDFFSSALADVWEHADSLKWVQVAAAGVDKLLFDGLRESNVIVTNARGIFDRPIAEFVLGSILAFAKDIHGSVRRQERFEWEHRETERIDDQSVLIVGTGAIGREIARLLKAVGMRVSGAGRAARDGDPDFGVVHSSSGLVDAVGSADYLVNVAPLTDATRNLIDADVLAALKPEARLINVGRGESVDTDALVSALQRGKLAGAALDVFETEPLPANHPLWRMHNVLVSSHMSGDAKGWLERLSVQFTDNFAHYIGDGKLSNVVDKKLGFVPQ</sequence>
<dbReference type="InterPro" id="IPR006140">
    <property type="entry name" value="D-isomer_DH_NAD-bd"/>
</dbReference>
<dbReference type="InterPro" id="IPR006139">
    <property type="entry name" value="D-isomer_2_OHA_DH_cat_dom"/>
</dbReference>
<organism evidence="7 8">
    <name type="scientific">Saxibacter everestensis</name>
    <dbReference type="NCBI Taxonomy" id="2909229"/>
    <lineage>
        <taxon>Bacteria</taxon>
        <taxon>Bacillati</taxon>
        <taxon>Actinomycetota</taxon>
        <taxon>Actinomycetes</taxon>
        <taxon>Micrococcales</taxon>
        <taxon>Brevibacteriaceae</taxon>
        <taxon>Saxibacter</taxon>
    </lineage>
</organism>
<evidence type="ECO:0000313" key="7">
    <source>
        <dbReference type="EMBL" id="WGW14131.1"/>
    </source>
</evidence>
<dbReference type="SUPFAM" id="SSF52283">
    <property type="entry name" value="Formate/glycerate dehydrogenase catalytic domain-like"/>
    <property type="match status" value="1"/>
</dbReference>
<proteinExistence type="inferred from homology"/>
<evidence type="ECO:0000256" key="2">
    <source>
        <dbReference type="ARBA" id="ARBA00023002"/>
    </source>
</evidence>
<evidence type="ECO:0000256" key="1">
    <source>
        <dbReference type="ARBA" id="ARBA00005854"/>
    </source>
</evidence>
<feature type="domain" description="D-isomer specific 2-hydroxyacid dehydrogenase catalytic" evidence="5">
    <location>
        <begin position="35"/>
        <end position="316"/>
    </location>
</feature>
<dbReference type="PANTHER" id="PTHR43333">
    <property type="entry name" value="2-HACID_DH_C DOMAIN-CONTAINING PROTEIN"/>
    <property type="match status" value="1"/>
</dbReference>
<keyword evidence="8" id="KW-1185">Reference proteome</keyword>
<dbReference type="InterPro" id="IPR036291">
    <property type="entry name" value="NAD(P)-bd_dom_sf"/>
</dbReference>
<dbReference type="CDD" id="cd05300">
    <property type="entry name" value="2-Hacid_dh_1"/>
    <property type="match status" value="1"/>
</dbReference>